<dbReference type="PROSITE" id="PS00725">
    <property type="entry name" value="GERMIN"/>
    <property type="match status" value="2"/>
</dbReference>
<keyword evidence="10" id="KW-0325">Glycoprotein</keyword>
<comment type="subunit">
    <text evidence="4">Oligomer (believed to be a pentamer but probably hexamer).</text>
</comment>
<dbReference type="InterPro" id="IPR011051">
    <property type="entry name" value="RmlC_Cupin_sf"/>
</dbReference>
<sequence>MSSKTFLLLATVVAFIFSARASDPDITSDFIVPPGITPDANFFTFRGFGESLLGGPKNGSFQATKATQVEFPALTGQSVSIAVLQFAPRGLNPPHTHPRSAELLIVVQGTLSVGFVDSNNKLYTKFLFKGDAFVFPKGLVHFQVNVESRYPAIAISAFGSANAGTVSLPKTLFGSGIYNWILAQSFKTDVGTIDKIHQTMSYLLVATVFAFILSAHAADPDITTDFVVPPGTEADANFFTFRGLRQSLWNGPKDGNGFQATKATRVEFPALTGQSVSIAALQFAARGLNPPHTHPRSAELLIVIQGTLRVGFVDSNNKLYTQFLYKGDVFLFPKGLVHFQANVDSSYPAVAISAFGSANAGTISLPKTLFGSGIYDWLLAQSFKTDVGTIDKIVAANTA</sequence>
<evidence type="ECO:0000256" key="5">
    <source>
        <dbReference type="ARBA" id="ARBA00022523"/>
    </source>
</evidence>
<evidence type="ECO:0000256" key="4">
    <source>
        <dbReference type="ARBA" id="ARBA00011268"/>
    </source>
</evidence>
<dbReference type="SMART" id="SM00835">
    <property type="entry name" value="Cupin_1"/>
    <property type="match status" value="2"/>
</dbReference>
<feature type="binding site" evidence="12">
    <location>
        <position position="102"/>
    </location>
    <ligand>
        <name>oxalate</name>
        <dbReference type="ChEBI" id="CHEBI:30623"/>
    </ligand>
</feature>
<evidence type="ECO:0000256" key="10">
    <source>
        <dbReference type="ARBA" id="ARBA00023180"/>
    </source>
</evidence>
<dbReference type="CDD" id="cd02241">
    <property type="entry name" value="cupin_OxOx"/>
    <property type="match status" value="2"/>
</dbReference>
<evidence type="ECO:0000256" key="3">
    <source>
        <dbReference type="ARBA" id="ARBA00007456"/>
    </source>
</evidence>
<evidence type="ECO:0000256" key="14">
    <source>
        <dbReference type="SAM" id="SignalP"/>
    </source>
</evidence>
<proteinExistence type="inferred from homology"/>
<comment type="similarity">
    <text evidence="3">Belongs to the germin family.</text>
</comment>
<keyword evidence="11 12" id="KW-0464">Manganese</keyword>
<keyword evidence="7 12" id="KW-0479">Metal-binding</keyword>
<dbReference type="FunFam" id="2.60.120.10:FF:000098">
    <property type="entry name" value="Germin-like protein 9-3"/>
    <property type="match status" value="2"/>
</dbReference>
<dbReference type="Gene3D" id="2.60.120.10">
    <property type="entry name" value="Jelly Rolls"/>
    <property type="match status" value="2"/>
</dbReference>
<comment type="subcellular location">
    <subcellularLocation>
        <location evidence="2">Secreted</location>
        <location evidence="2">Extracellular space</location>
        <location evidence="2">Apoplast</location>
    </subcellularLocation>
</comment>
<evidence type="ECO:0000256" key="13">
    <source>
        <dbReference type="PIRSR" id="PIRSR601929-2"/>
    </source>
</evidence>
<feature type="binding site" evidence="12">
    <location>
        <position position="97"/>
    </location>
    <ligand>
        <name>oxalate</name>
        <dbReference type="ChEBI" id="CHEBI:30623"/>
    </ligand>
</feature>
<keyword evidence="9" id="KW-1015">Disulfide bond</keyword>
<evidence type="ECO:0000256" key="7">
    <source>
        <dbReference type="ARBA" id="ARBA00022723"/>
    </source>
</evidence>
<evidence type="ECO:0000256" key="6">
    <source>
        <dbReference type="ARBA" id="ARBA00022525"/>
    </source>
</evidence>
<comment type="caution">
    <text evidence="16">The sequence shown here is derived from an EMBL/GenBank/DDBJ whole genome shotgun (WGS) entry which is preliminary data.</text>
</comment>
<dbReference type="SUPFAM" id="SSF51182">
    <property type="entry name" value="RmlC-like cupins"/>
    <property type="match status" value="2"/>
</dbReference>
<evidence type="ECO:0000256" key="2">
    <source>
        <dbReference type="ARBA" id="ARBA00004271"/>
    </source>
</evidence>
<evidence type="ECO:0000256" key="1">
    <source>
        <dbReference type="ARBA" id="ARBA00003629"/>
    </source>
</evidence>
<dbReference type="AlphaFoldDB" id="A0AAV7HB97"/>
<feature type="signal peptide" evidence="14">
    <location>
        <begin position="1"/>
        <end position="21"/>
    </location>
</feature>
<keyword evidence="5" id="KW-0052">Apoplast</keyword>
<dbReference type="PANTHER" id="PTHR31238">
    <property type="entry name" value="GERMIN-LIKE PROTEIN SUBFAMILY 3 MEMBER 3"/>
    <property type="match status" value="1"/>
</dbReference>
<evidence type="ECO:0000256" key="12">
    <source>
        <dbReference type="PIRSR" id="PIRSR601929-1"/>
    </source>
</evidence>
<accession>A0AAV7HB97</accession>
<dbReference type="InterPro" id="IPR001929">
    <property type="entry name" value="Germin"/>
</dbReference>
<feature type="binding site" evidence="13">
    <location>
        <position position="141"/>
    </location>
    <ligand>
        <name>Mn(2+)</name>
        <dbReference type="ChEBI" id="CHEBI:29035"/>
    </ligand>
</feature>
<keyword evidence="8 14" id="KW-0732">Signal</keyword>
<keyword evidence="17" id="KW-1185">Reference proteome</keyword>
<organism evidence="16 17">
    <name type="scientific">Dendrobium chrysotoxum</name>
    <name type="common">Orchid</name>
    <dbReference type="NCBI Taxonomy" id="161865"/>
    <lineage>
        <taxon>Eukaryota</taxon>
        <taxon>Viridiplantae</taxon>
        <taxon>Streptophyta</taxon>
        <taxon>Embryophyta</taxon>
        <taxon>Tracheophyta</taxon>
        <taxon>Spermatophyta</taxon>
        <taxon>Magnoliopsida</taxon>
        <taxon>Liliopsida</taxon>
        <taxon>Asparagales</taxon>
        <taxon>Orchidaceae</taxon>
        <taxon>Epidendroideae</taxon>
        <taxon>Malaxideae</taxon>
        <taxon>Dendrobiinae</taxon>
        <taxon>Dendrobium</taxon>
    </lineage>
</organism>
<dbReference type="EMBL" id="JAGFBR010000006">
    <property type="protein sequence ID" value="KAH0465891.1"/>
    <property type="molecule type" value="Genomic_DNA"/>
</dbReference>
<feature type="chain" id="PRO_5043820995" description="Cupin type-1 domain-containing protein" evidence="14">
    <location>
        <begin position="22"/>
        <end position="399"/>
    </location>
</feature>
<dbReference type="InterPro" id="IPR014710">
    <property type="entry name" value="RmlC-like_jellyroll"/>
</dbReference>
<feature type="binding site" evidence="13">
    <location>
        <position position="102"/>
    </location>
    <ligand>
        <name>Mn(2+)</name>
        <dbReference type="ChEBI" id="CHEBI:29035"/>
    </ligand>
</feature>
<protein>
    <recommendedName>
        <fullName evidence="15">Cupin type-1 domain-containing protein</fullName>
    </recommendedName>
</protein>
<dbReference type="PRINTS" id="PR00325">
    <property type="entry name" value="GERMIN"/>
</dbReference>
<evidence type="ECO:0000259" key="15">
    <source>
        <dbReference type="SMART" id="SM00835"/>
    </source>
</evidence>
<feature type="domain" description="Cupin type-1" evidence="15">
    <location>
        <begin position="50"/>
        <end position="194"/>
    </location>
</feature>
<feature type="binding site" evidence="13">
    <location>
        <position position="95"/>
    </location>
    <ligand>
        <name>Mn(2+)</name>
        <dbReference type="ChEBI" id="CHEBI:29035"/>
    </ligand>
</feature>
<reference evidence="16 17" key="1">
    <citation type="journal article" date="2021" name="Hortic Res">
        <title>Chromosome-scale assembly of the Dendrobium chrysotoxum genome enhances the understanding of orchid evolution.</title>
        <authorList>
            <person name="Zhang Y."/>
            <person name="Zhang G.Q."/>
            <person name="Zhang D."/>
            <person name="Liu X.D."/>
            <person name="Xu X.Y."/>
            <person name="Sun W.H."/>
            <person name="Yu X."/>
            <person name="Zhu X."/>
            <person name="Wang Z.W."/>
            <person name="Zhao X."/>
            <person name="Zhong W.Y."/>
            <person name="Chen H."/>
            <person name="Yin W.L."/>
            <person name="Huang T."/>
            <person name="Niu S.C."/>
            <person name="Liu Z.J."/>
        </authorList>
    </citation>
    <scope>NUCLEOTIDE SEQUENCE [LARGE SCALE GENOMIC DNA]</scope>
    <source>
        <strain evidence="16">Lindl</strain>
    </source>
</reference>
<feature type="domain" description="Cupin type-1" evidence="15">
    <location>
        <begin position="246"/>
        <end position="391"/>
    </location>
</feature>
<evidence type="ECO:0000256" key="11">
    <source>
        <dbReference type="ARBA" id="ARBA00023211"/>
    </source>
</evidence>
<feature type="binding site" evidence="12">
    <location>
        <position position="92"/>
    </location>
    <ligand>
        <name>oxalate</name>
        <dbReference type="ChEBI" id="CHEBI:30623"/>
    </ligand>
</feature>
<dbReference type="GO" id="GO:0048046">
    <property type="term" value="C:apoplast"/>
    <property type="evidence" value="ECO:0007669"/>
    <property type="project" value="UniProtKB-SubCell"/>
</dbReference>
<name>A0AAV7HB97_DENCH</name>
<evidence type="ECO:0000313" key="16">
    <source>
        <dbReference type="EMBL" id="KAH0465891.1"/>
    </source>
</evidence>
<gene>
    <name evidence="16" type="ORF">IEQ34_005994</name>
</gene>
<dbReference type="Proteomes" id="UP000775213">
    <property type="component" value="Unassembled WGS sequence"/>
</dbReference>
<evidence type="ECO:0000256" key="8">
    <source>
        <dbReference type="ARBA" id="ARBA00022729"/>
    </source>
</evidence>
<dbReference type="InterPro" id="IPR006045">
    <property type="entry name" value="Cupin_1"/>
</dbReference>
<keyword evidence="6" id="KW-0964">Secreted</keyword>
<feature type="binding site" evidence="13">
    <location>
        <position position="97"/>
    </location>
    <ligand>
        <name>Mn(2+)</name>
        <dbReference type="ChEBI" id="CHEBI:29035"/>
    </ligand>
</feature>
<evidence type="ECO:0000256" key="9">
    <source>
        <dbReference type="ARBA" id="ARBA00023157"/>
    </source>
</evidence>
<comment type="function">
    <text evidence="1">May play a role in plant defense. Probably has no oxalate oxidase activity even if the active site is conserved.</text>
</comment>
<evidence type="ECO:0000313" key="17">
    <source>
        <dbReference type="Proteomes" id="UP000775213"/>
    </source>
</evidence>
<dbReference type="Pfam" id="PF00190">
    <property type="entry name" value="Cupin_1"/>
    <property type="match status" value="2"/>
</dbReference>
<dbReference type="GO" id="GO:0030145">
    <property type="term" value="F:manganese ion binding"/>
    <property type="evidence" value="ECO:0007669"/>
    <property type="project" value="InterPro"/>
</dbReference>
<dbReference type="InterPro" id="IPR019780">
    <property type="entry name" value="Germin_Mn-BS"/>
</dbReference>